<feature type="region of interest" description="Disordered" evidence="3">
    <location>
        <begin position="1"/>
        <end position="59"/>
    </location>
</feature>
<dbReference type="Pfam" id="PF03604">
    <property type="entry name" value="Zn_ribbon_RPAB4"/>
    <property type="match status" value="1"/>
</dbReference>
<dbReference type="SUPFAM" id="SSF63393">
    <property type="entry name" value="RNA polymerase subunits"/>
    <property type="match status" value="1"/>
</dbReference>
<dbReference type="GO" id="GO:0006351">
    <property type="term" value="P:DNA-templated transcription"/>
    <property type="evidence" value="ECO:0007669"/>
    <property type="project" value="InterPro"/>
</dbReference>
<sequence>MSGWGNEAAEGGWGTGGGWEEPEDNGGWGNENKNVGWGDEKDNRMDVEGSGAGGGHVEKKKEVVGKPGAPEYMIKVDFEDREVHINAMDMEIKTTTQLYTYLTRKQGLTNDYRLATEDGEEALDREEDTELTLPLNLIVEPEPISLQIQHDGSMILLDQIALNLTIEQVLREYRRRPGGTSLNSLSYEGRRLSENETIGQIGLKNNDVLLGEFSVSIVDNECNKTEEVKVYAYDGPSDLLRKFLDKTRRCNHYGSSLLFEGKELDVSGDGEEQSLFALKIREKSQVTYRSAEFPIKLKDTKFNIEEDLKVMDHFTVKMLKRLYVERAREEKDMYSLAVDDFKLIFGETEMKDEDMLYQFGQYKLKSYSIIHVQHEESKVHTKYRCWMCGELVALRPSDAIRCRHCGGRVVQKLRTRKSMVHIAR</sequence>
<evidence type="ECO:0000256" key="1">
    <source>
        <dbReference type="ARBA" id="ARBA00022723"/>
    </source>
</evidence>
<feature type="compositionally biased region" description="Low complexity" evidence="3">
    <location>
        <begin position="1"/>
        <end position="10"/>
    </location>
</feature>
<dbReference type="Gene3D" id="2.20.28.30">
    <property type="entry name" value="RNA polymerase ii, chain L"/>
    <property type="match status" value="1"/>
</dbReference>
<name>A0A7S0DCA3_9EUKA</name>
<accession>A0A7S0DCA3</accession>
<dbReference type="GO" id="GO:0046872">
    <property type="term" value="F:metal ion binding"/>
    <property type="evidence" value="ECO:0007669"/>
    <property type="project" value="UniProtKB-KW"/>
</dbReference>
<dbReference type="InterPro" id="IPR006591">
    <property type="entry name" value="RNAP_P/RPABC4"/>
</dbReference>
<reference evidence="4" key="1">
    <citation type="submission" date="2021-01" db="EMBL/GenBank/DDBJ databases">
        <authorList>
            <person name="Corre E."/>
            <person name="Pelletier E."/>
            <person name="Niang G."/>
            <person name="Scheremetjew M."/>
            <person name="Finn R."/>
            <person name="Kale V."/>
            <person name="Holt S."/>
            <person name="Cochrane G."/>
            <person name="Meng A."/>
            <person name="Brown T."/>
            <person name="Cohen L."/>
        </authorList>
    </citation>
    <scope>NUCLEOTIDE SEQUENCE</scope>
    <source>
        <strain evidence="4">CCMP2058</strain>
    </source>
</reference>
<keyword evidence="2" id="KW-0862">Zinc</keyword>
<evidence type="ECO:0000256" key="3">
    <source>
        <dbReference type="SAM" id="MobiDB-lite"/>
    </source>
</evidence>
<dbReference type="SMART" id="SM00659">
    <property type="entry name" value="RPOLCX"/>
    <property type="match status" value="1"/>
</dbReference>
<dbReference type="AlphaFoldDB" id="A0A7S0DCA3"/>
<dbReference type="GO" id="GO:0003899">
    <property type="term" value="F:DNA-directed RNA polymerase activity"/>
    <property type="evidence" value="ECO:0007669"/>
    <property type="project" value="InterPro"/>
</dbReference>
<dbReference type="SUPFAM" id="SSF54236">
    <property type="entry name" value="Ubiquitin-like"/>
    <property type="match status" value="1"/>
</dbReference>
<gene>
    <name evidence="4" type="ORF">LAMO00422_LOCUS10490</name>
</gene>
<evidence type="ECO:0000313" key="4">
    <source>
        <dbReference type="EMBL" id="CAD8450435.1"/>
    </source>
</evidence>
<evidence type="ECO:0000256" key="2">
    <source>
        <dbReference type="ARBA" id="ARBA00022833"/>
    </source>
</evidence>
<dbReference type="EMBL" id="HBEM01015201">
    <property type="protein sequence ID" value="CAD8450435.1"/>
    <property type="molecule type" value="Transcribed_RNA"/>
</dbReference>
<keyword evidence="1" id="KW-0479">Metal-binding</keyword>
<dbReference type="GO" id="GO:0003677">
    <property type="term" value="F:DNA binding"/>
    <property type="evidence" value="ECO:0007669"/>
    <property type="project" value="InterPro"/>
</dbReference>
<protein>
    <recommendedName>
        <fullName evidence="5">Ubiquitin-like domain-containing protein</fullName>
    </recommendedName>
</protein>
<feature type="compositionally biased region" description="Basic and acidic residues" evidence="3">
    <location>
        <begin position="38"/>
        <end position="47"/>
    </location>
</feature>
<dbReference type="CDD" id="cd17039">
    <property type="entry name" value="Ubl_ubiquitin_like"/>
    <property type="match status" value="1"/>
</dbReference>
<evidence type="ECO:0008006" key="5">
    <source>
        <dbReference type="Google" id="ProtNLM"/>
    </source>
</evidence>
<proteinExistence type="predicted"/>
<dbReference type="InterPro" id="IPR029040">
    <property type="entry name" value="RPABC4/Spt4"/>
</dbReference>
<organism evidence="4">
    <name type="scientific">Amorphochlora amoebiformis</name>
    <dbReference type="NCBI Taxonomy" id="1561963"/>
    <lineage>
        <taxon>Eukaryota</taxon>
        <taxon>Sar</taxon>
        <taxon>Rhizaria</taxon>
        <taxon>Cercozoa</taxon>
        <taxon>Chlorarachniophyceae</taxon>
        <taxon>Amorphochlora</taxon>
    </lineage>
</organism>
<dbReference type="InterPro" id="IPR029071">
    <property type="entry name" value="Ubiquitin-like_domsf"/>
</dbReference>